<dbReference type="PANTHER" id="PTHR33643">
    <property type="entry name" value="UREASE ACCESSORY PROTEIN D"/>
    <property type="match status" value="1"/>
</dbReference>
<keyword evidence="2 3" id="KW-0143">Chaperone</keyword>
<dbReference type="Proteomes" id="UP000240717">
    <property type="component" value="Unassembled WGS sequence"/>
</dbReference>
<comment type="subcellular location">
    <subcellularLocation>
        <location evidence="3">Cytoplasm</location>
    </subcellularLocation>
</comment>
<dbReference type="PANTHER" id="PTHR33643:SF1">
    <property type="entry name" value="UREASE ACCESSORY PROTEIN D"/>
    <property type="match status" value="1"/>
</dbReference>
<dbReference type="HAMAP" id="MF_01384">
    <property type="entry name" value="UreD"/>
    <property type="match status" value="1"/>
</dbReference>
<evidence type="ECO:0000256" key="2">
    <source>
        <dbReference type="ARBA" id="ARBA00023186"/>
    </source>
</evidence>
<name>A0A2T4Q2N0_STAWA</name>
<keyword evidence="3" id="KW-0963">Cytoplasm</keyword>
<evidence type="ECO:0000256" key="3">
    <source>
        <dbReference type="HAMAP-Rule" id="MF_01384"/>
    </source>
</evidence>
<dbReference type="AlphaFoldDB" id="A0A2T4Q2N0"/>
<keyword evidence="3" id="KW-0996">Nickel insertion</keyword>
<protein>
    <recommendedName>
        <fullName evidence="3">Urease accessory protein UreD</fullName>
    </recommendedName>
</protein>
<comment type="function">
    <text evidence="3">Required for maturation of urease via the functional incorporation of the urease nickel metallocenter.</text>
</comment>
<comment type="similarity">
    <text evidence="1 3">Belongs to the UreD family.</text>
</comment>
<comment type="caution">
    <text evidence="4">The sequence shown here is derived from an EMBL/GenBank/DDBJ whole genome shotgun (WGS) entry which is preliminary data.</text>
</comment>
<organism evidence="4 5">
    <name type="scientific">Staphylococcus warneri</name>
    <dbReference type="NCBI Taxonomy" id="1292"/>
    <lineage>
        <taxon>Bacteria</taxon>
        <taxon>Bacillati</taxon>
        <taxon>Bacillota</taxon>
        <taxon>Bacilli</taxon>
        <taxon>Bacillales</taxon>
        <taxon>Staphylococcaceae</taxon>
        <taxon>Staphylococcus</taxon>
    </lineage>
</organism>
<evidence type="ECO:0000256" key="1">
    <source>
        <dbReference type="ARBA" id="ARBA00007177"/>
    </source>
</evidence>
<accession>A0A2T4Q2N0</accession>
<dbReference type="GO" id="GO:0005737">
    <property type="term" value="C:cytoplasm"/>
    <property type="evidence" value="ECO:0007669"/>
    <property type="project" value="UniProtKB-SubCell"/>
</dbReference>
<reference evidence="4 5" key="1">
    <citation type="journal article" date="2016" name="Front. Microbiol.">
        <title>Comprehensive Phylogenetic Analysis of Bovine Non-aureus Staphylococci Species Based on Whole-Genome Sequencing.</title>
        <authorList>
            <person name="Naushad S."/>
            <person name="Barkema H.W."/>
            <person name="Luby C."/>
            <person name="Condas L.A."/>
            <person name="Nobrega D.B."/>
            <person name="Carson D.A."/>
            <person name="De Buck J."/>
        </authorList>
    </citation>
    <scope>NUCLEOTIDE SEQUENCE [LARGE SCALE GENOMIC DNA]</scope>
    <source>
        <strain evidence="4 5">SNUC 2993</strain>
    </source>
</reference>
<gene>
    <name evidence="3" type="primary">ureD</name>
    <name evidence="4" type="ORF">BU085_03190</name>
</gene>
<dbReference type="EMBL" id="PZEV01000006">
    <property type="protein sequence ID" value="PTI52073.1"/>
    <property type="molecule type" value="Genomic_DNA"/>
</dbReference>
<dbReference type="STRING" id="1194526.A284_03085"/>
<sequence>MSQQAWTGQLDLTVFNNGSRSVARDIFFEKALKVIRPVYLNGSNIPTFYIVNVGGGYLDGDRYSMNFNIEDNASVTLTSQGATKIYKTLNDRVEQYQTFHLKPNAYMEYVADPIIAYENAKFYQYNRFDLDQTSAMFYTDILTPGYSSEDKNFSYKYMHLVNEIYIDNELVTYDNLMLNPEKNSIDSIGYMENYTHLGSAYFIHPNVNQRFIDEVYDQIKHFEKELNCRLGISQLPTHGLSIRILSNRTQYIEKILETVQAYIANMLYDRNLNFLRKY</sequence>
<evidence type="ECO:0000313" key="4">
    <source>
        <dbReference type="EMBL" id="PTI52073.1"/>
    </source>
</evidence>
<proteinExistence type="inferred from homology"/>
<evidence type="ECO:0000313" key="5">
    <source>
        <dbReference type="Proteomes" id="UP000240717"/>
    </source>
</evidence>
<dbReference type="GO" id="GO:0016151">
    <property type="term" value="F:nickel cation binding"/>
    <property type="evidence" value="ECO:0007669"/>
    <property type="project" value="UniProtKB-UniRule"/>
</dbReference>
<dbReference type="Pfam" id="PF01774">
    <property type="entry name" value="UreD"/>
    <property type="match status" value="1"/>
</dbReference>
<comment type="subunit">
    <text evidence="3">UreD, UreF and UreG form a complex that acts as a GTP-hydrolysis-dependent molecular chaperone, activating the urease apoprotein by helping to assemble the nickel containing metallocenter of UreC. The UreE protein probably delivers the nickel.</text>
</comment>
<dbReference type="RefSeq" id="WP_107533248.1">
    <property type="nucleotide sequence ID" value="NZ_PZEV01000006.1"/>
</dbReference>
<dbReference type="InterPro" id="IPR002669">
    <property type="entry name" value="UreD"/>
</dbReference>